<accession>A0A1E3G333</accession>
<dbReference type="STRING" id="1008305.A4H02_03860"/>
<organism evidence="1 2">
    <name type="scientific">Fervidobacterium thailandense</name>
    <dbReference type="NCBI Taxonomy" id="1008305"/>
    <lineage>
        <taxon>Bacteria</taxon>
        <taxon>Thermotogati</taxon>
        <taxon>Thermotogota</taxon>
        <taxon>Thermotogae</taxon>
        <taxon>Thermotogales</taxon>
        <taxon>Fervidobacteriaceae</taxon>
        <taxon>Fervidobacterium</taxon>
    </lineage>
</organism>
<evidence type="ECO:0000313" key="2">
    <source>
        <dbReference type="Proteomes" id="UP000094570"/>
    </source>
</evidence>
<comment type="caution">
    <text evidence="1">The sequence shown here is derived from an EMBL/GenBank/DDBJ whole genome shotgun (WGS) entry which is preliminary data.</text>
</comment>
<dbReference type="OrthoDB" id="43930at2"/>
<sequence length="372" mass="42117">MYTLEIGVERLKEAVKKADKTCGTLEPTNRKLVFTVANEKLYVLATDGCLTGIFEISPFIFSKAFSAFEVPLDVVKQFLSELSGTLIFSYQDQILTLKCYSETLRLRTSRPTLQNLQDPHFSREIATYLRKPLAFLRVNRRRFISSLDFVSAYLEEGTKVDVVFHGGDILLFSESSGVLTHSRLQSFENDLDDLDSVWSAYAPLSIPFVSSRHLIKALEVEQVEEIELWEERGKLLVAGQSLYISCADKPELSHLEILGLLRNLTPQGRIPTRSLQKVLRRALIAGRYSEVDIQSRHGQLTFISHHGSITYKASLETSVEANFSVKARAYVLRTVLGRLNSQNTLISVEGQHVIFYSPSLTMFILLRNQFAE</sequence>
<evidence type="ECO:0008006" key="3">
    <source>
        <dbReference type="Google" id="ProtNLM"/>
    </source>
</evidence>
<protein>
    <recommendedName>
        <fullName evidence="3">DNA polymerase III subunit beta</fullName>
    </recommendedName>
</protein>
<dbReference type="RefSeq" id="WP_069292858.1">
    <property type="nucleotide sequence ID" value="NZ_CP140110.1"/>
</dbReference>
<dbReference type="AlphaFoldDB" id="A0A1E3G333"/>
<gene>
    <name evidence="1" type="ORF">A4H02_03860</name>
</gene>
<proteinExistence type="predicted"/>
<dbReference type="EMBL" id="LWAF01000004">
    <property type="protein sequence ID" value="ODN30681.1"/>
    <property type="molecule type" value="Genomic_DNA"/>
</dbReference>
<name>A0A1E3G333_9BACT</name>
<dbReference type="Proteomes" id="UP000094570">
    <property type="component" value="Unassembled WGS sequence"/>
</dbReference>
<keyword evidence="2" id="KW-1185">Reference proteome</keyword>
<evidence type="ECO:0000313" key="1">
    <source>
        <dbReference type="EMBL" id="ODN30681.1"/>
    </source>
</evidence>
<reference evidence="2" key="1">
    <citation type="submission" date="2016-04" db="EMBL/GenBank/DDBJ databases">
        <title>The genome sequence project of a novel Fervidobacterium isolate from a hot spring in Thailand.</title>
        <authorList>
            <person name="Gonzalez J.M."/>
            <person name="Cuecas A."/>
            <person name="Kanoksilapatham W."/>
        </authorList>
    </citation>
    <scope>NUCLEOTIDE SEQUENCE [LARGE SCALE GENOMIC DNA]</scope>
    <source>
        <strain evidence="2">FC2004</strain>
    </source>
</reference>